<comment type="caution">
    <text evidence="1">The sequence shown here is derived from an EMBL/GenBank/DDBJ whole genome shotgun (WGS) entry which is preliminary data.</text>
</comment>
<reference evidence="1 2" key="1">
    <citation type="journal article" date="2019" name="Sci. Rep.">
        <title>Orb-weaving spider Araneus ventricosus genome elucidates the spidroin gene catalogue.</title>
        <authorList>
            <person name="Kono N."/>
            <person name="Nakamura H."/>
            <person name="Ohtoshi R."/>
            <person name="Moran D.A.P."/>
            <person name="Shinohara A."/>
            <person name="Yoshida Y."/>
            <person name="Fujiwara M."/>
            <person name="Mori M."/>
            <person name="Tomita M."/>
            <person name="Arakawa K."/>
        </authorList>
    </citation>
    <scope>NUCLEOTIDE SEQUENCE [LARGE SCALE GENOMIC DNA]</scope>
</reference>
<keyword evidence="2" id="KW-1185">Reference proteome</keyword>
<sequence length="80" mass="9689">MAPSNFRFRDSRDAEKSFKTRWTMAPSHFRFRDSRDAEKSFKTRWTMAPFTFPMHDDSRDALRVVQDKDGRWLFKFSDFG</sequence>
<dbReference type="EMBL" id="BGPR01046918">
    <property type="protein sequence ID" value="GBO23889.1"/>
    <property type="molecule type" value="Genomic_DNA"/>
</dbReference>
<gene>
    <name evidence="1" type="ORF">AVEN_214711_1</name>
</gene>
<dbReference type="AlphaFoldDB" id="A0A4Y2VF27"/>
<proteinExistence type="predicted"/>
<evidence type="ECO:0000313" key="1">
    <source>
        <dbReference type="EMBL" id="GBO23889.1"/>
    </source>
</evidence>
<accession>A0A4Y2VF27</accession>
<organism evidence="1 2">
    <name type="scientific">Araneus ventricosus</name>
    <name type="common">Orbweaver spider</name>
    <name type="synonym">Epeira ventricosa</name>
    <dbReference type="NCBI Taxonomy" id="182803"/>
    <lineage>
        <taxon>Eukaryota</taxon>
        <taxon>Metazoa</taxon>
        <taxon>Ecdysozoa</taxon>
        <taxon>Arthropoda</taxon>
        <taxon>Chelicerata</taxon>
        <taxon>Arachnida</taxon>
        <taxon>Araneae</taxon>
        <taxon>Araneomorphae</taxon>
        <taxon>Entelegynae</taxon>
        <taxon>Araneoidea</taxon>
        <taxon>Araneidae</taxon>
        <taxon>Araneus</taxon>
    </lineage>
</organism>
<name>A0A4Y2VF27_ARAVE</name>
<evidence type="ECO:0000313" key="2">
    <source>
        <dbReference type="Proteomes" id="UP000499080"/>
    </source>
</evidence>
<dbReference type="Proteomes" id="UP000499080">
    <property type="component" value="Unassembled WGS sequence"/>
</dbReference>
<protein>
    <submittedName>
        <fullName evidence="1">Uncharacterized protein</fullName>
    </submittedName>
</protein>